<evidence type="ECO:0000313" key="3">
    <source>
        <dbReference type="EMBL" id="CAK9862771.1"/>
    </source>
</evidence>
<sequence>MGNRVSSAVGCLIPNRCSKHGDSAAAALGIHYCDPPPDEGLGHSFYYVRPATFGSDGSRSGSETSRPKSMSETSFKVISGASVSANTATPRSITSQEQFNSFSNILFDRASAFESTSSFNALPLQPVPRGSIPNSGPLSGPLSAGVPTSGTSLDRGFLSGPLERGFMSGPMERGVLSGPLEAAYAGHFSAPLAELYQPSKLRRRTAALVKHVRTLSRPLQKALMRKMANALEKTHQSLFAPMKLFVMREGSKEDDRDRDCVMKHAIDLAPDMMAGNYDASSDPDTKEQANLQWAQGKAGEDRVHVVLSEEHGWLFVGIYDGFNGPDAPDFLMSNLYPAIYQELKGLLWDQDDIGFDSFCPGGSPEEKEASGAQRLQAEKQLTQKKLQLKQQEAQDNEGSSVDHSAVLEALERALKATEAAFLEMADRVLHENPELMVMGSCVLVMLMKDEDVYIMNVGDSRAVVAQQHSKSWGSLSHVGHAQPNGLTVEEPPEKSTGVRDTLLRLELDKIIEEAPTESKGLKLENGSRSLASDPAPGSLLLDALQLSSDHSTSILEEVLRIKAEHPNDENAISNNRVKGQLKVTRAFGAGFLKQPVWNNALLKMFRCDFEGTDPYITCNPFLHHHRLGPQDHFLVLSSDGLYQYLSNEEVVSRVQWFMQNFPDGDPAQHLIEELLFRAAKKNGMDFHELLDIPQGDRRKYHDDVYVMVISLEGRIWKSAG</sequence>
<gene>
    <name evidence="3" type="ORF">CSSPJE1EN2_LOCUS5766</name>
</gene>
<keyword evidence="1" id="KW-0175">Coiled coil</keyword>
<dbReference type="Proteomes" id="UP001497522">
    <property type="component" value="Chromosome 13"/>
</dbReference>
<dbReference type="SMART" id="SM00332">
    <property type="entry name" value="PP2Cc"/>
    <property type="match status" value="1"/>
</dbReference>
<dbReference type="Gene3D" id="3.60.40.10">
    <property type="entry name" value="PPM-type phosphatase domain"/>
    <property type="match status" value="1"/>
</dbReference>
<dbReference type="PANTHER" id="PTHR13832">
    <property type="entry name" value="PROTEIN PHOSPHATASE 2C"/>
    <property type="match status" value="1"/>
</dbReference>
<name>A0ABP1AJQ8_9BRYO</name>
<reference evidence="3" key="1">
    <citation type="submission" date="2024-03" db="EMBL/GenBank/DDBJ databases">
        <authorList>
            <consortium name="ELIXIR-Norway"/>
            <consortium name="Elixir Norway"/>
        </authorList>
    </citation>
    <scope>NUCLEOTIDE SEQUENCE</scope>
</reference>
<proteinExistence type="predicted"/>
<feature type="domain" description="PPM-type phosphatase" evidence="2">
    <location>
        <begin position="276"/>
        <end position="711"/>
    </location>
</feature>
<dbReference type="InterPro" id="IPR015655">
    <property type="entry name" value="PP2C"/>
</dbReference>
<evidence type="ECO:0000259" key="2">
    <source>
        <dbReference type="PROSITE" id="PS51746"/>
    </source>
</evidence>
<evidence type="ECO:0000256" key="1">
    <source>
        <dbReference type="SAM" id="Coils"/>
    </source>
</evidence>
<dbReference type="EMBL" id="OZ023714">
    <property type="protein sequence ID" value="CAK9862771.1"/>
    <property type="molecule type" value="Genomic_DNA"/>
</dbReference>
<dbReference type="PANTHER" id="PTHR13832:SF301">
    <property type="entry name" value="PROTEIN PHOSPHATASE 2C 29"/>
    <property type="match status" value="1"/>
</dbReference>
<keyword evidence="4" id="KW-1185">Reference proteome</keyword>
<dbReference type="InterPro" id="IPR001932">
    <property type="entry name" value="PPM-type_phosphatase-like_dom"/>
</dbReference>
<dbReference type="PROSITE" id="PS51746">
    <property type="entry name" value="PPM_2"/>
    <property type="match status" value="1"/>
</dbReference>
<feature type="coiled-coil region" evidence="1">
    <location>
        <begin position="372"/>
        <end position="427"/>
    </location>
</feature>
<dbReference type="CDD" id="cd00143">
    <property type="entry name" value="PP2Cc"/>
    <property type="match status" value="1"/>
</dbReference>
<protein>
    <recommendedName>
        <fullName evidence="2">PPM-type phosphatase domain-containing protein</fullName>
    </recommendedName>
</protein>
<organism evidence="3 4">
    <name type="scientific">Sphagnum jensenii</name>
    <dbReference type="NCBI Taxonomy" id="128206"/>
    <lineage>
        <taxon>Eukaryota</taxon>
        <taxon>Viridiplantae</taxon>
        <taxon>Streptophyta</taxon>
        <taxon>Embryophyta</taxon>
        <taxon>Bryophyta</taxon>
        <taxon>Sphagnophytina</taxon>
        <taxon>Sphagnopsida</taxon>
        <taxon>Sphagnales</taxon>
        <taxon>Sphagnaceae</taxon>
        <taxon>Sphagnum</taxon>
    </lineage>
</organism>
<dbReference type="Pfam" id="PF00481">
    <property type="entry name" value="PP2C"/>
    <property type="match status" value="2"/>
</dbReference>
<evidence type="ECO:0000313" key="4">
    <source>
        <dbReference type="Proteomes" id="UP001497522"/>
    </source>
</evidence>
<dbReference type="SUPFAM" id="SSF81606">
    <property type="entry name" value="PP2C-like"/>
    <property type="match status" value="1"/>
</dbReference>
<accession>A0ABP1AJQ8</accession>
<dbReference type="InterPro" id="IPR036457">
    <property type="entry name" value="PPM-type-like_dom_sf"/>
</dbReference>